<keyword evidence="9" id="KW-0472">Membrane</keyword>
<protein>
    <recommendedName>
        <fullName evidence="3">tryptophan synthase</fullName>
        <ecNumber evidence="3">4.2.1.20</ecNumber>
    </recommendedName>
</protein>
<comment type="subunit">
    <text evidence="2">Tetramer of two alpha and two beta chains.</text>
</comment>
<dbReference type="InterPro" id="IPR002028">
    <property type="entry name" value="Trp_synthase_suA"/>
</dbReference>
<organism evidence="10">
    <name type="scientific">Zea mays</name>
    <name type="common">Maize</name>
    <dbReference type="NCBI Taxonomy" id="4577"/>
    <lineage>
        <taxon>Eukaryota</taxon>
        <taxon>Viridiplantae</taxon>
        <taxon>Streptophyta</taxon>
        <taxon>Embryophyta</taxon>
        <taxon>Tracheophyta</taxon>
        <taxon>Spermatophyta</taxon>
        <taxon>Magnoliopsida</taxon>
        <taxon>Liliopsida</taxon>
        <taxon>Poales</taxon>
        <taxon>Poaceae</taxon>
        <taxon>PACMAD clade</taxon>
        <taxon>Panicoideae</taxon>
        <taxon>Andropogonodae</taxon>
        <taxon>Andropogoneae</taxon>
        <taxon>Tripsacinae</taxon>
        <taxon>Zea</taxon>
    </lineage>
</organism>
<dbReference type="Pfam" id="PF00290">
    <property type="entry name" value="Trp_syntA"/>
    <property type="match status" value="1"/>
</dbReference>
<proteinExistence type="predicted"/>
<accession>A0A3L6E8I8</accession>
<evidence type="ECO:0000256" key="6">
    <source>
        <dbReference type="ARBA" id="ARBA00023141"/>
    </source>
</evidence>
<evidence type="ECO:0000256" key="7">
    <source>
        <dbReference type="ARBA" id="ARBA00023239"/>
    </source>
</evidence>
<dbReference type="PANTHER" id="PTHR43406:SF1">
    <property type="entry name" value="TRYPTOPHAN SYNTHASE ALPHA CHAIN, CHLOROPLASTIC"/>
    <property type="match status" value="1"/>
</dbReference>
<comment type="caution">
    <text evidence="10">The sequence shown here is derived from an EMBL/GenBank/DDBJ whole genome shotgun (WGS) entry which is preliminary data.</text>
</comment>
<keyword evidence="4" id="KW-0028">Amino-acid biosynthesis</keyword>
<dbReference type="AlphaFoldDB" id="A0A3L6E8I8"/>
<feature type="transmembrane region" description="Helical" evidence="9">
    <location>
        <begin position="168"/>
        <end position="189"/>
    </location>
</feature>
<sequence length="263" mass="29547">MVKHEMKGKKVVPLPTHPPSGVNLHDVCNHSPICCRDLIQPCCGSGSEFAPALIACATKVTRMVEFFHEFCMVVLLDVELLEVVMSKYYGESERLLGSIFYLANDLPEGGNIFLDETAFVPFITANDRDLATTAKARRILDACGLDVIELGVPDFDPLAECPVIQLRLFAYTICSYTILSMWSFILYGASRIHLLQKHHKSCLGHYTRASHSATWHSQSQVLEERQIQLPAYLGSGRNALKKRLFKTLRMYSKSSAHIQKLIM</sequence>
<evidence type="ECO:0000256" key="8">
    <source>
        <dbReference type="ARBA" id="ARBA00049047"/>
    </source>
</evidence>
<keyword evidence="6" id="KW-0057">Aromatic amino acid biosynthesis</keyword>
<dbReference type="Gene3D" id="3.20.20.70">
    <property type="entry name" value="Aldolase class I"/>
    <property type="match status" value="1"/>
</dbReference>
<dbReference type="PANTHER" id="PTHR43406">
    <property type="entry name" value="TRYPTOPHAN SYNTHASE, ALPHA CHAIN"/>
    <property type="match status" value="1"/>
</dbReference>
<comment type="pathway">
    <text evidence="1">Amino-acid biosynthesis; L-tryptophan biosynthesis; L-tryptophan from chorismate: step 5/5.</text>
</comment>
<comment type="catalytic activity">
    <reaction evidence="8">
        <text>(1S,2R)-1-C-(indol-3-yl)glycerol 3-phosphate + L-serine = D-glyceraldehyde 3-phosphate + L-tryptophan + H2O</text>
        <dbReference type="Rhea" id="RHEA:10532"/>
        <dbReference type="ChEBI" id="CHEBI:15377"/>
        <dbReference type="ChEBI" id="CHEBI:33384"/>
        <dbReference type="ChEBI" id="CHEBI:57912"/>
        <dbReference type="ChEBI" id="CHEBI:58866"/>
        <dbReference type="ChEBI" id="CHEBI:59776"/>
        <dbReference type="EC" id="4.2.1.20"/>
    </reaction>
</comment>
<evidence type="ECO:0000256" key="3">
    <source>
        <dbReference type="ARBA" id="ARBA00012043"/>
    </source>
</evidence>
<evidence type="ECO:0000313" key="10">
    <source>
        <dbReference type="EMBL" id="PWZ17254.1"/>
    </source>
</evidence>
<keyword evidence="9" id="KW-1133">Transmembrane helix</keyword>
<keyword evidence="5" id="KW-0822">Tryptophan biosynthesis</keyword>
<dbReference type="ExpressionAtlas" id="A0A3L6E8I8">
    <property type="expression patterns" value="baseline and differential"/>
</dbReference>
<dbReference type="SUPFAM" id="SSF51366">
    <property type="entry name" value="Ribulose-phoshate binding barrel"/>
    <property type="match status" value="1"/>
</dbReference>
<keyword evidence="9" id="KW-0812">Transmembrane</keyword>
<reference evidence="10" key="1">
    <citation type="journal article" date="2018" name="Nat. Genet.">
        <title>Extensive intraspecific gene order and gene structural variations between Mo17 and other maize genomes.</title>
        <authorList>
            <person name="Sun S."/>
            <person name="Zhou Y."/>
            <person name="Chen J."/>
            <person name="Shi J."/>
            <person name="Zhao H."/>
            <person name="Zhao H."/>
            <person name="Song W."/>
            <person name="Zhang M."/>
            <person name="Cui Y."/>
            <person name="Dong X."/>
            <person name="Liu H."/>
            <person name="Ma X."/>
            <person name="Jiao Y."/>
            <person name="Wang B."/>
            <person name="Wei X."/>
            <person name="Stein J.C."/>
            <person name="Glaubitz J.C."/>
            <person name="Lu F."/>
            <person name="Yu G."/>
            <person name="Liang C."/>
            <person name="Fengler K."/>
            <person name="Li B."/>
            <person name="Rafalski A."/>
            <person name="Schnable P.S."/>
            <person name="Ware D.H."/>
            <person name="Buckler E.S."/>
            <person name="Lai J."/>
        </authorList>
    </citation>
    <scope>NUCLEOTIDE SEQUENCE [LARGE SCALE GENOMIC DNA]</scope>
    <source>
        <tissue evidence="10">Seedling</tissue>
    </source>
</reference>
<evidence type="ECO:0000256" key="5">
    <source>
        <dbReference type="ARBA" id="ARBA00022822"/>
    </source>
</evidence>
<dbReference type="UniPathway" id="UPA00035">
    <property type="reaction ID" value="UER00044"/>
</dbReference>
<dbReference type="EC" id="4.2.1.20" evidence="3"/>
<evidence type="ECO:0000256" key="1">
    <source>
        <dbReference type="ARBA" id="ARBA00004733"/>
    </source>
</evidence>
<name>A0A3L6E8I8_MAIZE</name>
<keyword evidence="7" id="KW-0456">Lyase</keyword>
<evidence type="ECO:0000256" key="4">
    <source>
        <dbReference type="ARBA" id="ARBA00022605"/>
    </source>
</evidence>
<dbReference type="Proteomes" id="UP000251960">
    <property type="component" value="Chromosome 6"/>
</dbReference>
<dbReference type="InterPro" id="IPR013785">
    <property type="entry name" value="Aldolase_TIM"/>
</dbReference>
<dbReference type="EMBL" id="NCVQ01000007">
    <property type="protein sequence ID" value="PWZ17254.1"/>
    <property type="molecule type" value="Genomic_DNA"/>
</dbReference>
<evidence type="ECO:0000256" key="2">
    <source>
        <dbReference type="ARBA" id="ARBA00011270"/>
    </source>
</evidence>
<gene>
    <name evidence="10" type="primary">TSA1_0</name>
    <name evidence="10" type="ORF">Zm00014a_029268</name>
</gene>
<dbReference type="InterPro" id="IPR011060">
    <property type="entry name" value="RibuloseP-bd_barrel"/>
</dbReference>
<evidence type="ECO:0000256" key="9">
    <source>
        <dbReference type="SAM" id="Phobius"/>
    </source>
</evidence>
<dbReference type="GO" id="GO:0004834">
    <property type="term" value="F:tryptophan synthase activity"/>
    <property type="evidence" value="ECO:0007669"/>
    <property type="project" value="UniProtKB-EC"/>
</dbReference>